<feature type="compositionally biased region" description="Basic and acidic residues" evidence="1">
    <location>
        <begin position="250"/>
        <end position="272"/>
    </location>
</feature>
<evidence type="ECO:0000313" key="3">
    <source>
        <dbReference type="EMBL" id="MEK0306160.1"/>
    </source>
</evidence>
<keyword evidence="4" id="KW-1185">Reference proteome</keyword>
<feature type="region of interest" description="Disordered" evidence="1">
    <location>
        <begin position="166"/>
        <end position="323"/>
    </location>
</feature>
<feature type="transmembrane region" description="Helical" evidence="2">
    <location>
        <begin position="110"/>
        <end position="131"/>
    </location>
</feature>
<dbReference type="Proteomes" id="UP001373159">
    <property type="component" value="Unassembled WGS sequence"/>
</dbReference>
<reference evidence="3 4" key="1">
    <citation type="submission" date="2024-02" db="EMBL/GenBank/DDBJ databases">
        <title>Bifidobacterium honeyensis sp. nov., isolated from the comb honey.</title>
        <authorList>
            <person name="Liu W."/>
            <person name="Li Y."/>
        </authorList>
    </citation>
    <scope>NUCLEOTIDE SEQUENCE [LARGE SCALE GENOMIC DNA]</scope>
    <source>
        <strain evidence="3 4">IMAU50988</strain>
    </source>
</reference>
<feature type="transmembrane region" description="Helical" evidence="2">
    <location>
        <begin position="14"/>
        <end position="33"/>
    </location>
</feature>
<dbReference type="EMBL" id="JBANBB010000001">
    <property type="protein sequence ID" value="MEK0306160.1"/>
    <property type="molecule type" value="Genomic_DNA"/>
</dbReference>
<gene>
    <name evidence="3" type="ORF">V8P97_01535</name>
</gene>
<proteinExistence type="predicted"/>
<dbReference type="InterPro" id="IPR018247">
    <property type="entry name" value="EF_Hand_1_Ca_BS"/>
</dbReference>
<dbReference type="PROSITE" id="PS00018">
    <property type="entry name" value="EF_HAND_1"/>
    <property type="match status" value="1"/>
</dbReference>
<feature type="region of interest" description="Disordered" evidence="1">
    <location>
        <begin position="342"/>
        <end position="430"/>
    </location>
</feature>
<sequence>MASSIVGSMDYESLGSILVVVIAAILIVAWMPVKTLKGMRRASEHRQDRLSTSLHLVGREDGRRFGDAGSPLVKGLVMQHKQQDSASRREAERVRRIRQLRRQAARRRSLLVLSLLLVTALVAGLSFVFRYSLLYCLIPLALAVVVLGFGVHASAQARAWEDRLARRRSAREPGGPSHVHQAHPVSGKAGQGRPGPAAAPSPRDVHREQTSDESATGVMDEGEIRKALTRSKTEQMAALKARQARQAKAVRKDEAGSDRDGRSQGAAERTRAAADPAGLAADLSASQSTSSQSQPAQTSPIGKEEASGADPVDDETYELARISPSPALDAFEMAASQDLISFSLGPASDRSSSQAEGPQSREIKSTRQVAQARPVDDGRGEEGPADTDGQGDSERAGSPDGKDRPADFHRREVEAEVEAPEGSDDSLSIGVEAILARRGATGRH</sequence>
<keyword evidence="2" id="KW-0812">Transmembrane</keyword>
<comment type="caution">
    <text evidence="3">The sequence shown here is derived from an EMBL/GenBank/DDBJ whole genome shotgun (WGS) entry which is preliminary data.</text>
</comment>
<keyword evidence="2" id="KW-0472">Membrane</keyword>
<name>A0ABU8ZLP0_9BIFI</name>
<feature type="transmembrane region" description="Helical" evidence="2">
    <location>
        <begin position="137"/>
        <end position="160"/>
    </location>
</feature>
<evidence type="ECO:0000256" key="1">
    <source>
        <dbReference type="SAM" id="MobiDB-lite"/>
    </source>
</evidence>
<feature type="compositionally biased region" description="Low complexity" evidence="1">
    <location>
        <begin position="273"/>
        <end position="300"/>
    </location>
</feature>
<evidence type="ECO:0000313" key="4">
    <source>
        <dbReference type="Proteomes" id="UP001373159"/>
    </source>
</evidence>
<evidence type="ECO:0008006" key="5">
    <source>
        <dbReference type="Google" id="ProtNLM"/>
    </source>
</evidence>
<accession>A0ABU8ZLP0</accession>
<protein>
    <recommendedName>
        <fullName evidence="5">Membrane associated protein</fullName>
    </recommendedName>
</protein>
<feature type="compositionally biased region" description="Acidic residues" evidence="1">
    <location>
        <begin position="415"/>
        <end position="424"/>
    </location>
</feature>
<organism evidence="3 4">
    <name type="scientific">Bifidobacterium favimelis</name>
    <dbReference type="NCBI Taxonomy" id="3122979"/>
    <lineage>
        <taxon>Bacteria</taxon>
        <taxon>Bacillati</taxon>
        <taxon>Actinomycetota</taxon>
        <taxon>Actinomycetes</taxon>
        <taxon>Bifidobacteriales</taxon>
        <taxon>Bifidobacteriaceae</taxon>
        <taxon>Bifidobacterium</taxon>
    </lineage>
</organism>
<evidence type="ECO:0000256" key="2">
    <source>
        <dbReference type="SAM" id="Phobius"/>
    </source>
</evidence>
<keyword evidence="2" id="KW-1133">Transmembrane helix</keyword>
<feature type="compositionally biased region" description="Basic and acidic residues" evidence="1">
    <location>
        <begin position="392"/>
        <end position="414"/>
    </location>
</feature>